<dbReference type="InterPro" id="IPR020846">
    <property type="entry name" value="MFS_dom"/>
</dbReference>
<sequence length="543" mass="59790">MPAARLTKVPPDGGWGWLVVLGSSIVNMFTRAIEPSFGLLFRDLLLELKVETTGAAVVMGTLDSVINFSGLFVGPLMKTMSYRKVALLGSALTFTAYLCTVTANSIPHLIISFSIIGGMGFGFANASTFVGLNSYFDKKKAQAVGLAMAGTAMGFTVMPQIVSYLLLHYQFRGTLAIMAALSLNTFVGASLFQPVKWHFKTVETKAGKEEKALLEDPRTIHEEDEEEGGDSLSVVTETEVKKIASSALGLPKLSNSNLRRQGSLVTNFKPLDPVASQRKISQVASSASLKRRPSMMSHVSLLDFAGSTMHIDYQDDDRGLEMKSNHHTSKKKHPDWLSRIVKIMDLNLLKDKIYLNILYGTSITYVSEFSWKLILPFFLYNLGYDVAETATALSIMSMADILARVVMPPILDRLPYSRRSFMLFFLILLAISRSAVAMQTESVPLMVALIIHGFIRGVTLIGFPLVLSEYANQDNFPAVLGLSMVSKGIFIAVVAPIFGWVRDYTQSYSFSLHFQSLMIVSCVVAWGVEYLIVEKKVVDESTS</sequence>
<evidence type="ECO:0000313" key="4">
    <source>
        <dbReference type="EMBL" id="JAG58206.1"/>
    </source>
</evidence>
<feature type="transmembrane region" description="Helical" evidence="2">
    <location>
        <begin position="513"/>
        <end position="533"/>
    </location>
</feature>
<evidence type="ECO:0000256" key="2">
    <source>
        <dbReference type="SAM" id="Phobius"/>
    </source>
</evidence>
<dbReference type="Gene3D" id="1.20.1250.20">
    <property type="entry name" value="MFS general substrate transporter like domains"/>
    <property type="match status" value="1"/>
</dbReference>
<accession>A0A0K8SYG5</accession>
<feature type="transmembrane region" description="Helical" evidence="2">
    <location>
        <begin position="479"/>
        <end position="501"/>
    </location>
</feature>
<evidence type="ECO:0000256" key="1">
    <source>
        <dbReference type="ARBA" id="ARBA00004141"/>
    </source>
</evidence>
<keyword evidence="2" id="KW-0472">Membrane</keyword>
<feature type="transmembrane region" description="Helical" evidence="2">
    <location>
        <begin position="109"/>
        <end position="132"/>
    </location>
</feature>
<feature type="transmembrane region" description="Helical" evidence="2">
    <location>
        <begin position="53"/>
        <end position="73"/>
    </location>
</feature>
<proteinExistence type="predicted"/>
<dbReference type="AlphaFoldDB" id="A0A0K8SYG5"/>
<feature type="transmembrane region" description="Helical" evidence="2">
    <location>
        <begin position="85"/>
        <end position="103"/>
    </location>
</feature>
<keyword evidence="2" id="KW-0812">Transmembrane</keyword>
<dbReference type="InterPro" id="IPR011701">
    <property type="entry name" value="MFS"/>
</dbReference>
<feature type="transmembrane region" description="Helical" evidence="2">
    <location>
        <begin position="173"/>
        <end position="192"/>
    </location>
</feature>
<dbReference type="InterPro" id="IPR050327">
    <property type="entry name" value="Proton-linked_MCT"/>
</dbReference>
<evidence type="ECO:0000259" key="3">
    <source>
        <dbReference type="PROSITE" id="PS50850"/>
    </source>
</evidence>
<dbReference type="PANTHER" id="PTHR11360:SF163">
    <property type="entry name" value="MONOCARBOXYLATE TRANSPORTER 9-LIKE PROTEIN"/>
    <property type="match status" value="1"/>
</dbReference>
<dbReference type="InterPro" id="IPR036259">
    <property type="entry name" value="MFS_trans_sf"/>
</dbReference>
<dbReference type="EMBL" id="GBRD01007615">
    <property type="protein sequence ID" value="JAG58206.1"/>
    <property type="molecule type" value="Transcribed_RNA"/>
</dbReference>
<feature type="transmembrane region" description="Helical" evidence="2">
    <location>
        <begin position="445"/>
        <end position="467"/>
    </location>
</feature>
<feature type="transmembrane region" description="Helical" evidence="2">
    <location>
        <begin position="353"/>
        <end position="374"/>
    </location>
</feature>
<dbReference type="SUPFAM" id="SSF103473">
    <property type="entry name" value="MFS general substrate transporter"/>
    <property type="match status" value="1"/>
</dbReference>
<name>A0A0K8SYG5_LYGHE</name>
<feature type="transmembrane region" description="Helical" evidence="2">
    <location>
        <begin position="386"/>
        <end position="407"/>
    </location>
</feature>
<feature type="transmembrane region" description="Helical" evidence="2">
    <location>
        <begin position="15"/>
        <end position="33"/>
    </location>
</feature>
<reference evidence="4" key="1">
    <citation type="submission" date="2014-09" db="EMBL/GenBank/DDBJ databases">
        <authorList>
            <person name="Magalhaes I.L.F."/>
            <person name="Oliveira U."/>
            <person name="Santos F.R."/>
            <person name="Vidigal T.H.D.A."/>
            <person name="Brescovit A.D."/>
            <person name="Santos A.J."/>
        </authorList>
    </citation>
    <scope>NUCLEOTIDE SEQUENCE</scope>
</reference>
<dbReference type="PROSITE" id="PS50850">
    <property type="entry name" value="MFS"/>
    <property type="match status" value="1"/>
</dbReference>
<comment type="subcellular location">
    <subcellularLocation>
        <location evidence="1">Membrane</location>
        <topology evidence="1">Multi-pass membrane protein</topology>
    </subcellularLocation>
</comment>
<organism evidence="4">
    <name type="scientific">Lygus hesperus</name>
    <name type="common">Western plant bug</name>
    <dbReference type="NCBI Taxonomy" id="30085"/>
    <lineage>
        <taxon>Eukaryota</taxon>
        <taxon>Metazoa</taxon>
        <taxon>Ecdysozoa</taxon>
        <taxon>Arthropoda</taxon>
        <taxon>Hexapoda</taxon>
        <taxon>Insecta</taxon>
        <taxon>Pterygota</taxon>
        <taxon>Neoptera</taxon>
        <taxon>Paraneoptera</taxon>
        <taxon>Hemiptera</taxon>
        <taxon>Heteroptera</taxon>
        <taxon>Panheteroptera</taxon>
        <taxon>Cimicomorpha</taxon>
        <taxon>Miridae</taxon>
        <taxon>Mirini</taxon>
        <taxon>Lygus</taxon>
    </lineage>
</organism>
<dbReference type="Pfam" id="PF07690">
    <property type="entry name" value="MFS_1"/>
    <property type="match status" value="2"/>
</dbReference>
<keyword evidence="2" id="KW-1133">Transmembrane helix</keyword>
<protein>
    <recommendedName>
        <fullName evidence="3">Major facilitator superfamily (MFS) profile domain-containing protein</fullName>
    </recommendedName>
</protein>
<feature type="domain" description="Major facilitator superfamily (MFS) profile" evidence="3">
    <location>
        <begin position="348"/>
        <end position="543"/>
    </location>
</feature>
<dbReference type="EMBL" id="GBRD01003957">
    <property type="protein sequence ID" value="JAG61864.1"/>
    <property type="molecule type" value="Transcribed_RNA"/>
</dbReference>
<dbReference type="GO" id="GO:0016020">
    <property type="term" value="C:membrane"/>
    <property type="evidence" value="ECO:0007669"/>
    <property type="project" value="UniProtKB-SubCell"/>
</dbReference>
<dbReference type="PANTHER" id="PTHR11360">
    <property type="entry name" value="MONOCARBOXYLATE TRANSPORTER"/>
    <property type="match status" value="1"/>
</dbReference>
<feature type="transmembrane region" description="Helical" evidence="2">
    <location>
        <begin position="144"/>
        <end position="167"/>
    </location>
</feature>
<feature type="transmembrane region" description="Helical" evidence="2">
    <location>
        <begin position="419"/>
        <end position="439"/>
    </location>
</feature>
<dbReference type="GO" id="GO:0008028">
    <property type="term" value="F:monocarboxylic acid transmembrane transporter activity"/>
    <property type="evidence" value="ECO:0007669"/>
    <property type="project" value="TreeGrafter"/>
</dbReference>